<evidence type="ECO:0000256" key="1">
    <source>
        <dbReference type="ARBA" id="ARBA00023015"/>
    </source>
</evidence>
<dbReference type="InterPro" id="IPR036388">
    <property type="entry name" value="WH-like_DNA-bd_sf"/>
</dbReference>
<protein>
    <submittedName>
        <fullName evidence="5">GntR family transcriptional regulator</fullName>
    </submittedName>
</protein>
<keyword evidence="6" id="KW-1185">Reference proteome</keyword>
<accession>A0ABS9BG20</accession>
<dbReference type="EMBL" id="JAKEVY010000001">
    <property type="protein sequence ID" value="MCF1714078.1"/>
    <property type="molecule type" value="Genomic_DNA"/>
</dbReference>
<evidence type="ECO:0000313" key="5">
    <source>
        <dbReference type="EMBL" id="MCF1714078.1"/>
    </source>
</evidence>
<dbReference type="InterPro" id="IPR036390">
    <property type="entry name" value="WH_DNA-bd_sf"/>
</dbReference>
<reference evidence="5 6" key="1">
    <citation type="submission" date="2022-01" db="EMBL/GenBank/DDBJ databases">
        <title>Flavihumibacter sp. nov., isolated from sediment of a river.</title>
        <authorList>
            <person name="Liu H."/>
        </authorList>
    </citation>
    <scope>NUCLEOTIDE SEQUENCE [LARGE SCALE GENOMIC DNA]</scope>
    <source>
        <strain evidence="5 6">RY-1</strain>
    </source>
</reference>
<dbReference type="Gene3D" id="1.10.287.100">
    <property type="match status" value="1"/>
</dbReference>
<evidence type="ECO:0000259" key="4">
    <source>
        <dbReference type="PROSITE" id="PS50949"/>
    </source>
</evidence>
<dbReference type="Gene3D" id="1.10.10.10">
    <property type="entry name" value="Winged helix-like DNA-binding domain superfamily/Winged helix DNA-binding domain"/>
    <property type="match status" value="1"/>
</dbReference>
<gene>
    <name evidence="5" type="ORF">L0U88_05515</name>
</gene>
<organism evidence="5 6">
    <name type="scientific">Flavihumibacter fluminis</name>
    <dbReference type="NCBI Taxonomy" id="2909236"/>
    <lineage>
        <taxon>Bacteria</taxon>
        <taxon>Pseudomonadati</taxon>
        <taxon>Bacteroidota</taxon>
        <taxon>Chitinophagia</taxon>
        <taxon>Chitinophagales</taxon>
        <taxon>Chitinophagaceae</taxon>
        <taxon>Flavihumibacter</taxon>
    </lineage>
</organism>
<dbReference type="InterPro" id="IPR000524">
    <property type="entry name" value="Tscrpt_reg_HTH_GntR"/>
</dbReference>
<comment type="caution">
    <text evidence="5">The sequence shown here is derived from an EMBL/GenBank/DDBJ whole genome shotgun (WGS) entry which is preliminary data.</text>
</comment>
<keyword evidence="2" id="KW-0238">DNA-binding</keyword>
<evidence type="ECO:0000256" key="3">
    <source>
        <dbReference type="ARBA" id="ARBA00023163"/>
    </source>
</evidence>
<dbReference type="SUPFAM" id="SSF46785">
    <property type="entry name" value="Winged helix' DNA-binding domain"/>
    <property type="match status" value="1"/>
</dbReference>
<dbReference type="PANTHER" id="PTHR38445:SF10">
    <property type="entry name" value="GNTR-FAMILY TRANSCRIPTIONAL REGULATOR"/>
    <property type="match status" value="1"/>
</dbReference>
<name>A0ABS9BG20_9BACT</name>
<evidence type="ECO:0000313" key="6">
    <source>
        <dbReference type="Proteomes" id="UP001200145"/>
    </source>
</evidence>
<keyword evidence="3" id="KW-0804">Transcription</keyword>
<dbReference type="SMART" id="SM00345">
    <property type="entry name" value="HTH_GNTR"/>
    <property type="match status" value="1"/>
</dbReference>
<dbReference type="PROSITE" id="PS50949">
    <property type="entry name" value="HTH_GNTR"/>
    <property type="match status" value="1"/>
</dbReference>
<keyword evidence="1" id="KW-0805">Transcription regulation</keyword>
<dbReference type="Proteomes" id="UP001200145">
    <property type="component" value="Unassembled WGS sequence"/>
</dbReference>
<dbReference type="CDD" id="cd07377">
    <property type="entry name" value="WHTH_GntR"/>
    <property type="match status" value="1"/>
</dbReference>
<dbReference type="Pfam" id="PF00392">
    <property type="entry name" value="GntR"/>
    <property type="match status" value="1"/>
</dbReference>
<sequence>MQFNTTGQAIYLQIVDYVCEKVLLDEYQPEDKLPSVREMGMQLEVNPNTVMRAYEVLKQQGIIHDRRGIGYFISEAAKENALNYRKQEFTNSELPAFFRVLFMLGMEPSDLVPAYESFKTKYVRA</sequence>
<dbReference type="PANTHER" id="PTHR38445">
    <property type="entry name" value="HTH-TYPE TRANSCRIPTIONAL REPRESSOR YTRA"/>
    <property type="match status" value="1"/>
</dbReference>
<evidence type="ECO:0000256" key="2">
    <source>
        <dbReference type="ARBA" id="ARBA00023125"/>
    </source>
</evidence>
<dbReference type="RefSeq" id="WP_234864605.1">
    <property type="nucleotide sequence ID" value="NZ_JAKEVY010000001.1"/>
</dbReference>
<feature type="domain" description="HTH gntR-type" evidence="4">
    <location>
        <begin position="8"/>
        <end position="76"/>
    </location>
</feature>
<proteinExistence type="predicted"/>